<dbReference type="PANTHER" id="PTHR21615">
    <property type="entry name" value="CYCLIN N-TERMINAL DOMAIN-CONTAINING PROTEIN 1"/>
    <property type="match status" value="1"/>
</dbReference>
<comment type="caution">
    <text evidence="1">The sequence shown here is derived from an EMBL/GenBank/DDBJ whole genome shotgun (WGS) entry which is preliminary data.</text>
</comment>
<proteinExistence type="predicted"/>
<evidence type="ECO:0000313" key="2">
    <source>
        <dbReference type="Proteomes" id="UP000605970"/>
    </source>
</evidence>
<dbReference type="CDD" id="cd20541">
    <property type="entry name" value="CYCLIN_CNTD1"/>
    <property type="match status" value="1"/>
</dbReference>
<dbReference type="GO" id="GO:0007131">
    <property type="term" value="P:reciprocal meiotic recombination"/>
    <property type="evidence" value="ECO:0007669"/>
    <property type="project" value="TreeGrafter"/>
</dbReference>
<name>A0A8S9ZEY7_9BILA</name>
<dbReference type="Gene3D" id="1.10.472.10">
    <property type="entry name" value="Cyclin-like"/>
    <property type="match status" value="1"/>
</dbReference>
<sequence>MIENGFCDNLHEIEVSATNNNDLHINKEKSIQPIYKNLAPDFKERTACLHKDLISDWISLLLHENRERIEKFDDTFRCFVNPKSVEYLFTVCLRLHLPPDVKYIALEIYNKFMTSHTTELFEAIDFQKNLSLLQKEDKWEQILTTISRQVPLRTLSSIQIATKLHSYSMGLTVDSVRYCLQLLGYAYTEQSIRKSEIRVFRSIDWCAKVLQTPVTYLETFLHTVCKSAQFSL</sequence>
<dbReference type="Proteomes" id="UP000605970">
    <property type="component" value="Unassembled WGS sequence"/>
</dbReference>
<dbReference type="EMBL" id="JABEBT010000121">
    <property type="protein sequence ID" value="KAF7631015.1"/>
    <property type="molecule type" value="Genomic_DNA"/>
</dbReference>
<protein>
    <submittedName>
        <fullName evidence="1">Uncharacterized protein</fullName>
    </submittedName>
</protein>
<accession>A0A8S9ZEY7</accession>
<evidence type="ECO:0000313" key="1">
    <source>
        <dbReference type="EMBL" id="KAF7631015.1"/>
    </source>
</evidence>
<gene>
    <name evidence="1" type="ORF">Mgra_00008722</name>
</gene>
<organism evidence="1 2">
    <name type="scientific">Meloidogyne graminicola</name>
    <dbReference type="NCBI Taxonomy" id="189291"/>
    <lineage>
        <taxon>Eukaryota</taxon>
        <taxon>Metazoa</taxon>
        <taxon>Ecdysozoa</taxon>
        <taxon>Nematoda</taxon>
        <taxon>Chromadorea</taxon>
        <taxon>Rhabditida</taxon>
        <taxon>Tylenchina</taxon>
        <taxon>Tylenchomorpha</taxon>
        <taxon>Tylenchoidea</taxon>
        <taxon>Meloidogynidae</taxon>
        <taxon>Meloidogyninae</taxon>
        <taxon>Meloidogyne</taxon>
    </lineage>
</organism>
<dbReference type="OrthoDB" id="9983043at2759"/>
<dbReference type="AlphaFoldDB" id="A0A8S9ZEY7"/>
<dbReference type="SUPFAM" id="SSF47954">
    <property type="entry name" value="Cyclin-like"/>
    <property type="match status" value="1"/>
</dbReference>
<dbReference type="GO" id="GO:0035861">
    <property type="term" value="C:site of double-strand break"/>
    <property type="evidence" value="ECO:0007669"/>
    <property type="project" value="TreeGrafter"/>
</dbReference>
<reference evidence="1" key="1">
    <citation type="journal article" date="2020" name="Ecol. Evol.">
        <title>Genome structure and content of the rice root-knot nematode (Meloidogyne graminicola).</title>
        <authorList>
            <person name="Phan N.T."/>
            <person name="Danchin E.G.J."/>
            <person name="Klopp C."/>
            <person name="Perfus-Barbeoch L."/>
            <person name="Kozlowski D.K."/>
            <person name="Koutsovoulos G.D."/>
            <person name="Lopez-Roques C."/>
            <person name="Bouchez O."/>
            <person name="Zahm M."/>
            <person name="Besnard G."/>
            <person name="Bellafiore S."/>
        </authorList>
    </citation>
    <scope>NUCLEOTIDE SEQUENCE</scope>
    <source>
        <strain evidence="1">VN-18</strain>
    </source>
</reference>
<dbReference type="InterPro" id="IPR036915">
    <property type="entry name" value="Cyclin-like_sf"/>
</dbReference>
<dbReference type="PANTHER" id="PTHR21615:SF2">
    <property type="entry name" value="CYCLIN N-TERMINAL DOMAIN-CONTAINING PROTEIN 1"/>
    <property type="match status" value="1"/>
</dbReference>
<keyword evidence="2" id="KW-1185">Reference proteome</keyword>